<sequence>MEDKIFYVCSYGGSGSKMLCKELGKFGKVKHIHSRNPPDKLEYIGREGGGKTYHEWFNGITIPDNKLNNYYVIFIYRNPSFSIPSKFIIPQHLKHVQVDQNIKLQNVFNTGKDLYRIREFYDNYTKPNSNRNYKIYCIKYEEIFDKQDELSELLGIGKLNLVNTSKRMSSVKKLDVIYSELIDIMNKNNFIMINSP</sequence>
<protein>
    <recommendedName>
        <fullName evidence="2">Sulfotransferase domain-containing protein</fullName>
    </recommendedName>
</protein>
<evidence type="ECO:0008006" key="2">
    <source>
        <dbReference type="Google" id="ProtNLM"/>
    </source>
</evidence>
<dbReference type="InterPro" id="IPR027417">
    <property type="entry name" value="P-loop_NTPase"/>
</dbReference>
<evidence type="ECO:0000313" key="1">
    <source>
        <dbReference type="EMBL" id="QHT79017.1"/>
    </source>
</evidence>
<reference evidence="1" key="1">
    <citation type="journal article" date="2020" name="Nature">
        <title>Giant virus diversity and host interactions through global metagenomics.</title>
        <authorList>
            <person name="Schulz F."/>
            <person name="Roux S."/>
            <person name="Paez-Espino D."/>
            <person name="Jungbluth S."/>
            <person name="Walsh D.A."/>
            <person name="Denef V.J."/>
            <person name="McMahon K.D."/>
            <person name="Konstantinidis K.T."/>
            <person name="Eloe-Fadrosh E.A."/>
            <person name="Kyrpides N.C."/>
            <person name="Woyke T."/>
        </authorList>
    </citation>
    <scope>NUCLEOTIDE SEQUENCE</scope>
    <source>
        <strain evidence="1">GVMAG-M-3300023179-97</strain>
    </source>
</reference>
<proteinExistence type="predicted"/>
<name>A0A6C0HF56_9ZZZZ</name>
<dbReference type="SUPFAM" id="SSF52540">
    <property type="entry name" value="P-loop containing nucleoside triphosphate hydrolases"/>
    <property type="match status" value="1"/>
</dbReference>
<organism evidence="1">
    <name type="scientific">viral metagenome</name>
    <dbReference type="NCBI Taxonomy" id="1070528"/>
    <lineage>
        <taxon>unclassified sequences</taxon>
        <taxon>metagenomes</taxon>
        <taxon>organismal metagenomes</taxon>
    </lineage>
</organism>
<dbReference type="EMBL" id="MN739944">
    <property type="protein sequence ID" value="QHT79017.1"/>
    <property type="molecule type" value="Genomic_DNA"/>
</dbReference>
<accession>A0A6C0HF56</accession>
<dbReference type="AlphaFoldDB" id="A0A6C0HF56"/>